<sequence length="101" mass="11794">MKEIELMEHVLEEMCDAYNYAKMAMECKDFDAETAELLYKLSGEEVNHANALHKNVVRMIDAYHRSGDKFPEDDMAVYEYLHKRAIEKAEKVGVLQGMYKK</sequence>
<name>A0A8S5LWW9_9CAUD</name>
<dbReference type="EMBL" id="BK014759">
    <property type="protein sequence ID" value="DAD74410.1"/>
    <property type="molecule type" value="Genomic_DNA"/>
</dbReference>
<evidence type="ECO:0000313" key="1">
    <source>
        <dbReference type="EMBL" id="DAD74410.1"/>
    </source>
</evidence>
<reference evidence="1" key="1">
    <citation type="journal article" date="2021" name="Proc. Natl. Acad. Sci. U.S.A.">
        <title>A Catalog of Tens of Thousands of Viruses from Human Metagenomes Reveals Hidden Associations with Chronic Diseases.</title>
        <authorList>
            <person name="Tisza M.J."/>
            <person name="Buck C.B."/>
        </authorList>
    </citation>
    <scope>NUCLEOTIDE SEQUENCE</scope>
    <source>
        <strain evidence="1">Ct3pR10</strain>
    </source>
</reference>
<organism evidence="1">
    <name type="scientific">Siphoviridae sp. ct3pR10</name>
    <dbReference type="NCBI Taxonomy" id="2826284"/>
    <lineage>
        <taxon>Viruses</taxon>
        <taxon>Duplodnaviria</taxon>
        <taxon>Heunggongvirae</taxon>
        <taxon>Uroviricota</taxon>
        <taxon>Caudoviricetes</taxon>
    </lineage>
</organism>
<proteinExistence type="predicted"/>
<protein>
    <recommendedName>
        <fullName evidence="2">Rubrerythrin</fullName>
    </recommendedName>
</protein>
<evidence type="ECO:0008006" key="2">
    <source>
        <dbReference type="Google" id="ProtNLM"/>
    </source>
</evidence>
<accession>A0A8S5LWW9</accession>